<name>A0A6G8PXC1_9ACTN</name>
<dbReference type="PANTHER" id="PTHR28055:SF1">
    <property type="entry name" value="ALTERED INHERITANCE OF MITOCHONDRIA PROTEIN 41, MITOCHONDRIAL"/>
    <property type="match status" value="1"/>
</dbReference>
<dbReference type="PANTHER" id="PTHR28055">
    <property type="entry name" value="ALTERED INHERITANCE OF MITOCHONDRIA PROTEIN 41, MITOCHONDRIAL"/>
    <property type="match status" value="1"/>
</dbReference>
<dbReference type="Gene3D" id="1.10.10.410">
    <property type="match status" value="1"/>
</dbReference>
<evidence type="ECO:0000313" key="3">
    <source>
        <dbReference type="Proteomes" id="UP000502706"/>
    </source>
</evidence>
<dbReference type="GO" id="GO:0016884">
    <property type="term" value="F:carbon-nitrogen ligase activity, with glutamine as amido-N-donor"/>
    <property type="evidence" value="ECO:0007669"/>
    <property type="project" value="InterPro"/>
</dbReference>
<gene>
    <name evidence="2" type="ORF">GBA65_10065</name>
</gene>
<dbReference type="InterPro" id="IPR019004">
    <property type="entry name" value="YqeY/Aim41"/>
</dbReference>
<dbReference type="Proteomes" id="UP000502706">
    <property type="component" value="Chromosome"/>
</dbReference>
<accession>A0A6G8PXC1</accession>
<evidence type="ECO:0000256" key="1">
    <source>
        <dbReference type="SAM" id="MobiDB-lite"/>
    </source>
</evidence>
<dbReference type="AlphaFoldDB" id="A0A6G8PXC1"/>
<dbReference type="SUPFAM" id="SSF89095">
    <property type="entry name" value="GatB/YqeY motif"/>
    <property type="match status" value="1"/>
</dbReference>
<proteinExistence type="predicted"/>
<keyword evidence="3" id="KW-1185">Reference proteome</keyword>
<dbReference type="Gene3D" id="1.10.1510.10">
    <property type="entry name" value="Uncharacterised protein YqeY/AIM41 PF09424, N-terminal domain"/>
    <property type="match status" value="1"/>
</dbReference>
<dbReference type="InterPro" id="IPR023168">
    <property type="entry name" value="GatB_Yqey_C_2"/>
</dbReference>
<dbReference type="Pfam" id="PF09424">
    <property type="entry name" value="YqeY"/>
    <property type="match status" value="1"/>
</dbReference>
<dbReference type="EMBL" id="CP045121">
    <property type="protein sequence ID" value="QIN78808.1"/>
    <property type="molecule type" value="Genomic_DNA"/>
</dbReference>
<reference evidence="2 3" key="1">
    <citation type="submission" date="2019-10" db="EMBL/GenBank/DDBJ databases">
        <title>Rubrobacter sp nov SCSIO 52915 isolated from a deep-sea sediment in the South China Sea.</title>
        <authorList>
            <person name="Chen R.W."/>
        </authorList>
    </citation>
    <scope>NUCLEOTIDE SEQUENCE [LARGE SCALE GENOMIC DNA]</scope>
    <source>
        <strain evidence="2 3">SCSIO 52915</strain>
    </source>
</reference>
<sequence length="148" mass="16502">MAIREDVVRDTKEAMRSRDKGRVTALRMISAALKNAEIEKGEPLNDEDEMAVLRRQVKQREESAEAYRNAGREEQAEAETREAEIVRAYLPTPLSDEELQGLVDRVISETGASSMREMGTVMGRANELAAGRADGRKLSGIVRERLQG</sequence>
<feature type="region of interest" description="Disordered" evidence="1">
    <location>
        <begin position="60"/>
        <end position="80"/>
    </location>
</feature>
<dbReference type="InterPro" id="IPR003789">
    <property type="entry name" value="Asn/Gln_tRNA_amidoTrase-B-like"/>
</dbReference>
<dbReference type="KEGG" id="rmar:GBA65_10065"/>
<evidence type="ECO:0000313" key="2">
    <source>
        <dbReference type="EMBL" id="QIN78808.1"/>
    </source>
</evidence>
<dbReference type="InterPro" id="IPR042184">
    <property type="entry name" value="YqeY/Aim41_N"/>
</dbReference>
<organism evidence="2 3">
    <name type="scientific">Rubrobacter marinus</name>
    <dbReference type="NCBI Taxonomy" id="2653852"/>
    <lineage>
        <taxon>Bacteria</taxon>
        <taxon>Bacillati</taxon>
        <taxon>Actinomycetota</taxon>
        <taxon>Rubrobacteria</taxon>
        <taxon>Rubrobacterales</taxon>
        <taxon>Rubrobacteraceae</taxon>
        <taxon>Rubrobacter</taxon>
    </lineage>
</organism>
<protein>
    <submittedName>
        <fullName evidence="2">GatB/YqeY domain-containing protein</fullName>
    </submittedName>
</protein>